<proteinExistence type="predicted"/>
<comment type="caution">
    <text evidence="2">The sequence shown here is derived from an EMBL/GenBank/DDBJ whole genome shotgun (WGS) entry which is preliminary data.</text>
</comment>
<name>A0AAE1U5K3_9EUCA</name>
<reference evidence="2" key="1">
    <citation type="submission" date="2023-11" db="EMBL/GenBank/DDBJ databases">
        <title>Genome assemblies of two species of porcelain crab, Petrolisthes cinctipes and Petrolisthes manimaculis (Anomura: Porcellanidae).</title>
        <authorList>
            <person name="Angst P."/>
        </authorList>
    </citation>
    <scope>NUCLEOTIDE SEQUENCE</scope>
    <source>
        <strain evidence="2">PB745_02</strain>
        <tissue evidence="2">Gill</tissue>
    </source>
</reference>
<dbReference type="AlphaFoldDB" id="A0AAE1U5K3"/>
<dbReference type="Proteomes" id="UP001292094">
    <property type="component" value="Unassembled WGS sequence"/>
</dbReference>
<evidence type="ECO:0000256" key="1">
    <source>
        <dbReference type="PROSITE-ProRule" id="PRU00497"/>
    </source>
</evidence>
<dbReference type="EMBL" id="JAWZYT010002080">
    <property type="protein sequence ID" value="KAK4306874.1"/>
    <property type="molecule type" value="Genomic_DNA"/>
</dbReference>
<gene>
    <name evidence="2" type="ORF">Pmani_021342</name>
</gene>
<evidence type="ECO:0008006" key="4">
    <source>
        <dbReference type="Google" id="ProtNLM"/>
    </source>
</evidence>
<dbReference type="PANTHER" id="PTHR10380:SF196">
    <property type="entry name" value="CUTICULAR PROTEIN 72EA"/>
    <property type="match status" value="1"/>
</dbReference>
<organism evidence="2 3">
    <name type="scientific">Petrolisthes manimaculis</name>
    <dbReference type="NCBI Taxonomy" id="1843537"/>
    <lineage>
        <taxon>Eukaryota</taxon>
        <taxon>Metazoa</taxon>
        <taxon>Ecdysozoa</taxon>
        <taxon>Arthropoda</taxon>
        <taxon>Crustacea</taxon>
        <taxon>Multicrustacea</taxon>
        <taxon>Malacostraca</taxon>
        <taxon>Eumalacostraca</taxon>
        <taxon>Eucarida</taxon>
        <taxon>Decapoda</taxon>
        <taxon>Pleocyemata</taxon>
        <taxon>Anomura</taxon>
        <taxon>Galatheoidea</taxon>
        <taxon>Porcellanidae</taxon>
        <taxon>Petrolisthes</taxon>
    </lineage>
</organism>
<dbReference type="Pfam" id="PF00379">
    <property type="entry name" value="Chitin_bind_4"/>
    <property type="match status" value="1"/>
</dbReference>
<dbReference type="GO" id="GO:0062129">
    <property type="term" value="C:chitin-based extracellular matrix"/>
    <property type="evidence" value="ECO:0007669"/>
    <property type="project" value="TreeGrafter"/>
</dbReference>
<dbReference type="InterPro" id="IPR000618">
    <property type="entry name" value="Insect_cuticle"/>
</dbReference>
<dbReference type="PANTHER" id="PTHR10380">
    <property type="entry name" value="CUTICLE PROTEIN"/>
    <property type="match status" value="1"/>
</dbReference>
<sequence>MSRRGEGRQVDLEWWGIYLRDCVVSPSDSSLTLGGSCVFLSLSSRHDDRPQGYNTPDITVAHQGSSIYHPGVHVSKAYHGSTLSHDGLHGYPVLHNGIYGSTSLHKGLHRPFIPSHSTPLYLPAVLPAPVAHVNSYNIPAQYTPKYQTPVTYIQEHQTPVTYIQEHQAPVTHVKTYQTHVDGYSAPVTSQYHSQDELGQYAFGYDAGTSSRQESRDAYGNVHGSYSYVDDLGNVQTQHYTAGKGGFRVSGTNLPVQVVDHHRHKRSYANFPASTGPLTRLTHVAPVVPVAPLGYHGYSVPRGFSYRYHTTPFLTSYGRYSHSTPRVYHSHY</sequence>
<evidence type="ECO:0000313" key="2">
    <source>
        <dbReference type="EMBL" id="KAK4306874.1"/>
    </source>
</evidence>
<keyword evidence="3" id="KW-1185">Reference proteome</keyword>
<protein>
    <recommendedName>
        <fullName evidence="4">Cuticle protein 6</fullName>
    </recommendedName>
</protein>
<dbReference type="PROSITE" id="PS51155">
    <property type="entry name" value="CHIT_BIND_RR_2"/>
    <property type="match status" value="1"/>
</dbReference>
<keyword evidence="1" id="KW-0193">Cuticle</keyword>
<accession>A0AAE1U5K3</accession>
<dbReference type="InterPro" id="IPR050468">
    <property type="entry name" value="Cuticle_Struct_Prot"/>
</dbReference>
<dbReference type="GO" id="GO:0008010">
    <property type="term" value="F:structural constituent of chitin-based larval cuticle"/>
    <property type="evidence" value="ECO:0007669"/>
    <property type="project" value="TreeGrafter"/>
</dbReference>
<evidence type="ECO:0000313" key="3">
    <source>
        <dbReference type="Proteomes" id="UP001292094"/>
    </source>
</evidence>